<gene>
    <name evidence="1" type="ORF">KIW84_022057</name>
</gene>
<evidence type="ECO:0000313" key="2">
    <source>
        <dbReference type="Proteomes" id="UP001058974"/>
    </source>
</evidence>
<sequence length="170" mass="20437">MKVSRLVPSSKQRQRFMDFFQKKYSHCTKKRKKIAEKLHECNSWSTCILTIDGQLIHYYQAYVLVPKFLNHSLTAYTKMQLLYAIKNNHQVNWPYVILHHMENQNEFSKGLPYDYFISIVFRRCNMNITNDNRVEMHLPEYHITPKLCNSKMGVQYDPISKTIKYIDYET</sequence>
<proteinExistence type="predicted"/>
<accession>A0A9D4YFB4</accession>
<reference evidence="1 2" key="1">
    <citation type="journal article" date="2022" name="Nat. Genet.">
        <title>Improved pea reference genome and pan-genome highlight genomic features and evolutionary characteristics.</title>
        <authorList>
            <person name="Yang T."/>
            <person name="Liu R."/>
            <person name="Luo Y."/>
            <person name="Hu S."/>
            <person name="Wang D."/>
            <person name="Wang C."/>
            <person name="Pandey M.K."/>
            <person name="Ge S."/>
            <person name="Xu Q."/>
            <person name="Li N."/>
            <person name="Li G."/>
            <person name="Huang Y."/>
            <person name="Saxena R.K."/>
            <person name="Ji Y."/>
            <person name="Li M."/>
            <person name="Yan X."/>
            <person name="He Y."/>
            <person name="Liu Y."/>
            <person name="Wang X."/>
            <person name="Xiang C."/>
            <person name="Varshney R.K."/>
            <person name="Ding H."/>
            <person name="Gao S."/>
            <person name="Zong X."/>
        </authorList>
    </citation>
    <scope>NUCLEOTIDE SEQUENCE [LARGE SCALE GENOMIC DNA]</scope>
    <source>
        <strain evidence="1 2">cv. Zhongwan 6</strain>
    </source>
</reference>
<comment type="caution">
    <text evidence="1">The sequence shown here is derived from an EMBL/GenBank/DDBJ whole genome shotgun (WGS) entry which is preliminary data.</text>
</comment>
<evidence type="ECO:0000313" key="1">
    <source>
        <dbReference type="EMBL" id="KAI5435481.1"/>
    </source>
</evidence>
<keyword evidence="2" id="KW-1185">Reference proteome</keyword>
<organism evidence="1 2">
    <name type="scientific">Pisum sativum</name>
    <name type="common">Garden pea</name>
    <name type="synonym">Lathyrus oleraceus</name>
    <dbReference type="NCBI Taxonomy" id="3888"/>
    <lineage>
        <taxon>Eukaryota</taxon>
        <taxon>Viridiplantae</taxon>
        <taxon>Streptophyta</taxon>
        <taxon>Embryophyta</taxon>
        <taxon>Tracheophyta</taxon>
        <taxon>Spermatophyta</taxon>
        <taxon>Magnoliopsida</taxon>
        <taxon>eudicotyledons</taxon>
        <taxon>Gunneridae</taxon>
        <taxon>Pentapetalae</taxon>
        <taxon>rosids</taxon>
        <taxon>fabids</taxon>
        <taxon>Fabales</taxon>
        <taxon>Fabaceae</taxon>
        <taxon>Papilionoideae</taxon>
        <taxon>50 kb inversion clade</taxon>
        <taxon>NPAAA clade</taxon>
        <taxon>Hologalegina</taxon>
        <taxon>IRL clade</taxon>
        <taxon>Fabeae</taxon>
        <taxon>Lathyrus</taxon>
    </lineage>
</organism>
<protein>
    <submittedName>
        <fullName evidence="1">Uncharacterized protein</fullName>
    </submittedName>
</protein>
<dbReference type="Proteomes" id="UP001058974">
    <property type="component" value="Chromosome 2"/>
</dbReference>
<dbReference type="EMBL" id="JAMSHJ010000002">
    <property type="protein sequence ID" value="KAI5435481.1"/>
    <property type="molecule type" value="Genomic_DNA"/>
</dbReference>
<name>A0A9D4YFB4_PEA</name>
<dbReference type="Gramene" id="Psat02G0205700-T1">
    <property type="protein sequence ID" value="KAI5435481.1"/>
    <property type="gene ID" value="KIW84_022057"/>
</dbReference>
<dbReference type="AlphaFoldDB" id="A0A9D4YFB4"/>